<dbReference type="AlphaFoldDB" id="A0A5S6QJE4"/>
<dbReference type="InterPro" id="IPR017998">
    <property type="entry name" value="Chaperone_TCP-1"/>
</dbReference>
<dbReference type="PROSITE" id="PS00995">
    <property type="entry name" value="TCP1_3"/>
    <property type="match status" value="1"/>
</dbReference>
<dbReference type="InterPro" id="IPR012718">
    <property type="entry name" value="Chap_CCT_epsi"/>
</dbReference>
<dbReference type="NCBIfam" id="TIGR02343">
    <property type="entry name" value="chap_CCT_epsi"/>
    <property type="match status" value="1"/>
</dbReference>
<dbReference type="InterPro" id="IPR054827">
    <property type="entry name" value="thermosome_alpha"/>
</dbReference>
<evidence type="ECO:0000256" key="9">
    <source>
        <dbReference type="RuleBase" id="RU004187"/>
    </source>
</evidence>
<sequence>MKFGGPGAEGSMLVDEFGHPFFLFKKPEKSTRLIGVDAIKANVLAARAIANTLRSSLGPCGMDKMLVNPDGDVTITNDGATILSKIKVANPIGKLMVQLSKSQDDEIGDGTTGVVVLAGALLQQAEVLLERGIHPVKVADGYDKACQLALSHLDGISEVHPIDIRSIEPLVETAMVSLGSKIASRCIRHLAEIAVNAVLSVADFETKDVNFEMIKIIDKVGGSLEDSVLVKGVLVDKPFSHSQMPKELRNAKIAILTCPFEPPKPKTKTKLDMDTVEDYKKLTEYERKTFETMVDQVKSCGATLALCQWGFDDEANHLLVQKGLNAVRWVGGPEIELIAIATNGRIVPRFSELDSKKLGSAGLVRELTFGTSKDTMLAIEECPNRKAVTILVRGGTKMIVDEAKRCLHDALCVVRNLIKDNRIVYGGGSAELSCAMAVQQEADKIPGLEQYSFRAFADALESIPMALAENSGLSPLSTLAELKKKQVEGNKSYLGVACSDGSEDMKAEKVFETLIGKRQQFALATQVARMILRVDDVNSQADEDRSYPMR</sequence>
<dbReference type="InterPro" id="IPR053374">
    <property type="entry name" value="TCP-1_chaperonin"/>
</dbReference>
<evidence type="ECO:0000256" key="7">
    <source>
        <dbReference type="ARBA" id="ARBA00024086"/>
    </source>
</evidence>
<dbReference type="InterPro" id="IPR002194">
    <property type="entry name" value="Chaperonin_TCP-1_CS"/>
</dbReference>
<keyword evidence="10" id="KW-1185">Reference proteome</keyword>
<dbReference type="GO" id="GO:0140662">
    <property type="term" value="F:ATP-dependent protein folding chaperone"/>
    <property type="evidence" value="ECO:0007669"/>
    <property type="project" value="InterPro"/>
</dbReference>
<evidence type="ECO:0000313" key="10">
    <source>
        <dbReference type="Proteomes" id="UP000046395"/>
    </source>
</evidence>
<comment type="subcellular location">
    <subcellularLocation>
        <location evidence="1">Cytoplasm</location>
    </subcellularLocation>
</comment>
<dbReference type="PROSITE" id="PS00750">
    <property type="entry name" value="TCP1_1"/>
    <property type="match status" value="1"/>
</dbReference>
<evidence type="ECO:0000313" key="11">
    <source>
        <dbReference type="WBParaSite" id="TMUE_2000007323.1"/>
    </source>
</evidence>
<dbReference type="GO" id="GO:0005832">
    <property type="term" value="C:chaperonin-containing T-complex"/>
    <property type="evidence" value="ECO:0007669"/>
    <property type="project" value="UniProtKB-ARBA"/>
</dbReference>
<dbReference type="GO" id="GO:0016887">
    <property type="term" value="F:ATP hydrolysis activity"/>
    <property type="evidence" value="ECO:0007669"/>
    <property type="project" value="InterPro"/>
</dbReference>
<dbReference type="PROSITE" id="PS00751">
    <property type="entry name" value="TCP1_2"/>
    <property type="match status" value="1"/>
</dbReference>
<evidence type="ECO:0000256" key="8">
    <source>
        <dbReference type="ARBA" id="ARBA00033325"/>
    </source>
</evidence>
<evidence type="ECO:0000256" key="1">
    <source>
        <dbReference type="ARBA" id="ARBA00004496"/>
    </source>
</evidence>
<dbReference type="Pfam" id="PF00118">
    <property type="entry name" value="Cpn60_TCP1"/>
    <property type="match status" value="1"/>
</dbReference>
<dbReference type="NCBIfam" id="NF041082">
    <property type="entry name" value="thermosome_alpha"/>
    <property type="match status" value="1"/>
</dbReference>
<evidence type="ECO:0000256" key="6">
    <source>
        <dbReference type="ARBA" id="ARBA00023186"/>
    </source>
</evidence>
<dbReference type="Gene3D" id="3.50.7.10">
    <property type="entry name" value="GroEL"/>
    <property type="match status" value="1"/>
</dbReference>
<keyword evidence="4 9" id="KW-0547">Nucleotide-binding</keyword>
<name>A0A5S6QJE4_TRIMR</name>
<accession>A0A5S6QJE4</accession>
<dbReference type="Proteomes" id="UP000046395">
    <property type="component" value="Unassembled WGS sequence"/>
</dbReference>
<dbReference type="CDD" id="cd03339">
    <property type="entry name" value="TCP1_epsilon"/>
    <property type="match status" value="1"/>
</dbReference>
<evidence type="ECO:0000256" key="4">
    <source>
        <dbReference type="ARBA" id="ARBA00022741"/>
    </source>
</evidence>
<dbReference type="PRINTS" id="PR00304">
    <property type="entry name" value="TCOMPLEXTCP1"/>
</dbReference>
<keyword evidence="6 9" id="KW-0143">Chaperone</keyword>
<protein>
    <recommendedName>
        <fullName evidence="7">T-complex protein 1 subunit epsilon</fullName>
    </recommendedName>
    <alternativeName>
        <fullName evidence="8">CCT-epsilon</fullName>
    </alternativeName>
</protein>
<dbReference type="InterPro" id="IPR027410">
    <property type="entry name" value="TCP-1-like_intermed_sf"/>
</dbReference>
<dbReference type="SUPFAM" id="SSF54849">
    <property type="entry name" value="GroEL-intermediate domain like"/>
    <property type="match status" value="1"/>
</dbReference>
<comment type="similarity">
    <text evidence="2 9">Belongs to the TCP-1 chaperonin family.</text>
</comment>
<dbReference type="Gene3D" id="3.30.260.10">
    <property type="entry name" value="TCP-1-like chaperonin intermediate domain"/>
    <property type="match status" value="1"/>
</dbReference>
<organism evidence="10 11">
    <name type="scientific">Trichuris muris</name>
    <name type="common">Mouse whipworm</name>
    <dbReference type="NCBI Taxonomy" id="70415"/>
    <lineage>
        <taxon>Eukaryota</taxon>
        <taxon>Metazoa</taxon>
        <taxon>Ecdysozoa</taxon>
        <taxon>Nematoda</taxon>
        <taxon>Enoplea</taxon>
        <taxon>Dorylaimia</taxon>
        <taxon>Trichinellida</taxon>
        <taxon>Trichuridae</taxon>
        <taxon>Trichuris</taxon>
    </lineage>
</organism>
<dbReference type="NCBIfam" id="NF041083">
    <property type="entry name" value="thermosome_beta"/>
    <property type="match status" value="1"/>
</dbReference>
<evidence type="ECO:0000256" key="5">
    <source>
        <dbReference type="ARBA" id="ARBA00022840"/>
    </source>
</evidence>
<dbReference type="GO" id="GO:0051082">
    <property type="term" value="F:unfolded protein binding"/>
    <property type="evidence" value="ECO:0007669"/>
    <property type="project" value="InterPro"/>
</dbReference>
<dbReference type="InterPro" id="IPR027409">
    <property type="entry name" value="GroEL-like_apical_dom_sf"/>
</dbReference>
<dbReference type="WBParaSite" id="TMUE_2000007323.1">
    <property type="protein sequence ID" value="TMUE_2000007323.1"/>
    <property type="gene ID" value="WBGene00299853"/>
</dbReference>
<dbReference type="GO" id="GO:0005524">
    <property type="term" value="F:ATP binding"/>
    <property type="evidence" value="ECO:0007669"/>
    <property type="project" value="UniProtKB-KW"/>
</dbReference>
<dbReference type="InterPro" id="IPR027413">
    <property type="entry name" value="GROEL-like_equatorial_sf"/>
</dbReference>
<dbReference type="PANTHER" id="PTHR11353">
    <property type="entry name" value="CHAPERONIN"/>
    <property type="match status" value="1"/>
</dbReference>
<evidence type="ECO:0000256" key="2">
    <source>
        <dbReference type="ARBA" id="ARBA00008020"/>
    </source>
</evidence>
<proteinExistence type="inferred from homology"/>
<dbReference type="SUPFAM" id="SSF48592">
    <property type="entry name" value="GroEL equatorial domain-like"/>
    <property type="match status" value="1"/>
</dbReference>
<keyword evidence="3" id="KW-0963">Cytoplasm</keyword>
<dbReference type="STRING" id="70415.A0A5S6QJE4"/>
<dbReference type="SUPFAM" id="SSF52029">
    <property type="entry name" value="GroEL apical domain-like"/>
    <property type="match status" value="1"/>
</dbReference>
<evidence type="ECO:0000256" key="3">
    <source>
        <dbReference type="ARBA" id="ARBA00022490"/>
    </source>
</evidence>
<dbReference type="InterPro" id="IPR002423">
    <property type="entry name" value="Cpn60/GroEL/TCP-1"/>
</dbReference>
<dbReference type="Gene3D" id="1.10.560.10">
    <property type="entry name" value="GroEL-like equatorial domain"/>
    <property type="match status" value="1"/>
</dbReference>
<dbReference type="FunFam" id="3.50.7.10:FF:000003">
    <property type="entry name" value="T-complex protein 1 subunit epsilon"/>
    <property type="match status" value="1"/>
</dbReference>
<keyword evidence="5 9" id="KW-0067">ATP-binding</keyword>
<reference evidence="11" key="1">
    <citation type="submission" date="2019-12" db="UniProtKB">
        <authorList>
            <consortium name="WormBaseParasite"/>
        </authorList>
    </citation>
    <scope>IDENTIFICATION</scope>
</reference>